<protein>
    <submittedName>
        <fullName evidence="3">Uncharacterized protein</fullName>
    </submittedName>
</protein>
<dbReference type="EMBL" id="HBGW01018762">
    <property type="protein sequence ID" value="CAD9528224.1"/>
    <property type="molecule type" value="Transcribed_RNA"/>
</dbReference>
<evidence type="ECO:0000256" key="1">
    <source>
        <dbReference type="SAM" id="MobiDB-lite"/>
    </source>
</evidence>
<reference evidence="3" key="1">
    <citation type="submission" date="2021-01" db="EMBL/GenBank/DDBJ databases">
        <authorList>
            <person name="Corre E."/>
            <person name="Pelletier E."/>
            <person name="Niang G."/>
            <person name="Scheremetjew M."/>
            <person name="Finn R."/>
            <person name="Kale V."/>
            <person name="Holt S."/>
            <person name="Cochrane G."/>
            <person name="Meng A."/>
            <person name="Brown T."/>
            <person name="Cohen L."/>
        </authorList>
    </citation>
    <scope>NUCLEOTIDE SEQUENCE</scope>
    <source>
        <strain evidence="3">RCC3387</strain>
    </source>
</reference>
<organism evidence="3">
    <name type="scientific">Zooxanthella nutricula</name>
    <dbReference type="NCBI Taxonomy" id="1333877"/>
    <lineage>
        <taxon>Eukaryota</taxon>
        <taxon>Sar</taxon>
        <taxon>Alveolata</taxon>
        <taxon>Dinophyceae</taxon>
        <taxon>Peridiniales</taxon>
        <taxon>Peridiniales incertae sedis</taxon>
        <taxon>Zooxanthella</taxon>
    </lineage>
</organism>
<keyword evidence="2" id="KW-0472">Membrane</keyword>
<keyword evidence="2" id="KW-1133">Transmembrane helix</keyword>
<feature type="transmembrane region" description="Helical" evidence="2">
    <location>
        <begin position="379"/>
        <end position="401"/>
    </location>
</feature>
<keyword evidence="2" id="KW-0812">Transmembrane</keyword>
<sequence length="546" mass="61419">MASYSRFVEEPSPLSRRSRSGSSNWTGLSQRFQTEVDAAHTDRLRSIIHDPPHSRILVEHKDVQPEDAMGLLLKHVKLDPDGGILNLVGSTAQRSKVPALRKNFLESALALLAFGRAVCNPLGMIVTSARMLSEYFLHGGESLRNDLKLLHVPPKFQYIFLVSNLAEFALAVVCILISLRNITLSCCYSTETEGQVVQLGSAKQEARTTRVLEPEDAEAGAGAAVAPILSEKRGAGDGFIAKPRYMYEAKFWLTDVPRLQNLSTLRLLAFAHPNLVAKNAKRFSRRDEVARGLLTKFLRLDNMHPSDELLAAEAAKLVVRGYASKGGASDEDEKREIANEFVDKKPYDTLRALRRNEGRDFDTTMCDTSVLRKAHRVDIFVLAETVTFMVVMCACFALGALEFFHKSLRCTVLLIQADGALNLFLVLYYSLFLNQVVGMLAVNTLLRWRVEVFIFGGDDAVVSAEERYIMEVYLARLMEAIWLNKDMTLLEKVSFMLQFDDDDLQRLVVEENDVSKTHVCASVRRFMYEKGHTCRFTDAFQQLVVY</sequence>
<evidence type="ECO:0000313" key="3">
    <source>
        <dbReference type="EMBL" id="CAD9528224.1"/>
    </source>
</evidence>
<feature type="transmembrane region" description="Helical" evidence="2">
    <location>
        <begin position="156"/>
        <end position="179"/>
    </location>
</feature>
<gene>
    <name evidence="3" type="ORF">BRAN1462_LOCUS11823</name>
</gene>
<feature type="transmembrane region" description="Helical" evidence="2">
    <location>
        <begin position="421"/>
        <end position="442"/>
    </location>
</feature>
<feature type="region of interest" description="Disordered" evidence="1">
    <location>
        <begin position="1"/>
        <end position="26"/>
    </location>
</feature>
<accession>A0A7S2N9Z7</accession>
<evidence type="ECO:0000256" key="2">
    <source>
        <dbReference type="SAM" id="Phobius"/>
    </source>
</evidence>
<feature type="transmembrane region" description="Helical" evidence="2">
    <location>
        <begin position="104"/>
        <end position="126"/>
    </location>
</feature>
<name>A0A7S2N9Z7_9DINO</name>
<proteinExistence type="predicted"/>
<dbReference type="AlphaFoldDB" id="A0A7S2N9Z7"/>